<accession>A0A444J3I6</accession>
<comment type="caution">
    <text evidence="1">The sequence shown here is derived from an EMBL/GenBank/DDBJ whole genome shotgun (WGS) entry which is preliminary data.</text>
</comment>
<organism evidence="1 2">
    <name type="scientific">Candidatus Electrothrix marina</name>
    <dbReference type="NCBI Taxonomy" id="1859130"/>
    <lineage>
        <taxon>Bacteria</taxon>
        <taxon>Pseudomonadati</taxon>
        <taxon>Thermodesulfobacteriota</taxon>
        <taxon>Desulfobulbia</taxon>
        <taxon>Desulfobulbales</taxon>
        <taxon>Desulfobulbaceae</taxon>
        <taxon>Candidatus Electrothrix</taxon>
    </lineage>
</organism>
<proteinExistence type="predicted"/>
<dbReference type="Proteomes" id="UP000286862">
    <property type="component" value="Unassembled WGS sequence"/>
</dbReference>
<evidence type="ECO:0000313" key="2">
    <source>
        <dbReference type="Proteomes" id="UP000286862"/>
    </source>
</evidence>
<gene>
    <name evidence="1" type="ORF">VT99_11533</name>
</gene>
<dbReference type="AlphaFoldDB" id="A0A444J3I6"/>
<sequence length="82" mass="9131">MSNELTQVACALAVFVPYSIASSLLKMLTGVAVNSGAIWNWVQRAGRNAMIRLEKNLPYGRVFSPQRIPLFRDYSSDIQAQV</sequence>
<protein>
    <submittedName>
        <fullName evidence="1">Uncharacterized protein</fullName>
    </submittedName>
</protein>
<dbReference type="EMBL" id="MTKQ01000153">
    <property type="protein sequence ID" value="RWX47694.1"/>
    <property type="molecule type" value="Genomic_DNA"/>
</dbReference>
<reference evidence="1 2" key="1">
    <citation type="submission" date="2017-01" db="EMBL/GenBank/DDBJ databases">
        <title>The cable genome- insights into the physiology and evolution of filamentous bacteria capable of sulfide oxidation via long distance electron transfer.</title>
        <authorList>
            <person name="Schreiber L."/>
            <person name="Bjerg J.T."/>
            <person name="Boggild A."/>
            <person name="Van De Vossenberg J."/>
            <person name="Meysman F."/>
            <person name="Nielsen L.P."/>
            <person name="Schramm A."/>
            <person name="Kjeldsen K.U."/>
        </authorList>
    </citation>
    <scope>NUCLEOTIDE SEQUENCE [LARGE SCALE GENOMIC DNA]</scope>
    <source>
        <strain evidence="1">A2</strain>
    </source>
</reference>
<name>A0A444J3I6_9BACT</name>
<evidence type="ECO:0000313" key="1">
    <source>
        <dbReference type="EMBL" id="RWX47694.1"/>
    </source>
</evidence>